<evidence type="ECO:0000259" key="2">
    <source>
        <dbReference type="PROSITE" id="PS50033"/>
    </source>
</evidence>
<evidence type="ECO:0000313" key="4">
    <source>
        <dbReference type="Proteomes" id="UP000243515"/>
    </source>
</evidence>
<accession>A0A232LU58</accession>
<dbReference type="Proteomes" id="UP000243515">
    <property type="component" value="Unassembled WGS sequence"/>
</dbReference>
<dbReference type="GO" id="GO:0005737">
    <property type="term" value="C:cytoplasm"/>
    <property type="evidence" value="ECO:0007669"/>
    <property type="project" value="TreeGrafter"/>
</dbReference>
<organism evidence="3 4">
    <name type="scientific">Elaphomyces granulatus</name>
    <dbReference type="NCBI Taxonomy" id="519963"/>
    <lineage>
        <taxon>Eukaryota</taxon>
        <taxon>Fungi</taxon>
        <taxon>Dikarya</taxon>
        <taxon>Ascomycota</taxon>
        <taxon>Pezizomycotina</taxon>
        <taxon>Eurotiomycetes</taxon>
        <taxon>Eurotiomycetidae</taxon>
        <taxon>Eurotiales</taxon>
        <taxon>Elaphomycetaceae</taxon>
        <taxon>Elaphomyces</taxon>
    </lineage>
</organism>
<feature type="compositionally biased region" description="Low complexity" evidence="1">
    <location>
        <begin position="112"/>
        <end position="123"/>
    </location>
</feature>
<name>A0A232LU58_9EURO</name>
<reference evidence="3 4" key="1">
    <citation type="journal article" date="2015" name="Environ. Microbiol.">
        <title>Metagenome sequence of Elaphomyces granulatus from sporocarp tissue reveals Ascomycota ectomycorrhizal fingerprints of genome expansion and a Proteobacteria-rich microbiome.</title>
        <authorList>
            <person name="Quandt C.A."/>
            <person name="Kohler A."/>
            <person name="Hesse C.N."/>
            <person name="Sharpton T.J."/>
            <person name="Martin F."/>
            <person name="Spatafora J.W."/>
        </authorList>
    </citation>
    <scope>NUCLEOTIDE SEQUENCE [LARGE SCALE GENOMIC DNA]</scope>
    <source>
        <strain evidence="3 4">OSC145934</strain>
    </source>
</reference>
<dbReference type="OrthoDB" id="440781at2759"/>
<evidence type="ECO:0000256" key="1">
    <source>
        <dbReference type="SAM" id="MobiDB-lite"/>
    </source>
</evidence>
<dbReference type="SUPFAM" id="SSF54236">
    <property type="entry name" value="Ubiquitin-like"/>
    <property type="match status" value="1"/>
</dbReference>
<feature type="region of interest" description="Disordered" evidence="1">
    <location>
        <begin position="324"/>
        <end position="346"/>
    </location>
</feature>
<dbReference type="InterPro" id="IPR001012">
    <property type="entry name" value="UBX_dom"/>
</dbReference>
<proteinExistence type="predicted"/>
<dbReference type="PANTHER" id="PTHR46467:SF1">
    <property type="entry name" value="TETHER CONTAINING UBX DOMAIN FOR GLUT4"/>
    <property type="match status" value="1"/>
</dbReference>
<dbReference type="GO" id="GO:0005634">
    <property type="term" value="C:nucleus"/>
    <property type="evidence" value="ECO:0007669"/>
    <property type="project" value="TreeGrafter"/>
</dbReference>
<gene>
    <name evidence="3" type="ORF">Egran_04578</name>
</gene>
<dbReference type="EMBL" id="NPHW01004649">
    <property type="protein sequence ID" value="OXV07662.1"/>
    <property type="molecule type" value="Genomic_DNA"/>
</dbReference>
<dbReference type="GO" id="GO:0012506">
    <property type="term" value="C:vesicle membrane"/>
    <property type="evidence" value="ECO:0007669"/>
    <property type="project" value="TreeGrafter"/>
</dbReference>
<dbReference type="InterPro" id="IPR029071">
    <property type="entry name" value="Ubiquitin-like_domsf"/>
</dbReference>
<comment type="caution">
    <text evidence="3">The sequence shown here is derived from an EMBL/GenBank/DDBJ whole genome shotgun (WGS) entry which is preliminary data.</text>
</comment>
<feature type="domain" description="UBX" evidence="2">
    <location>
        <begin position="188"/>
        <end position="270"/>
    </location>
</feature>
<sequence>MERELSSFTDLQKSISQLGVNGGNILLRLSFRTTQEPLEEAMQKISGYFAPFEEGAVVAVDPNIPEDISPDTTDQAVPNAESAHIEHLPPASSDSTEPELQSEESPQPHPSNPSAVSSVSSRPITIFRPPLGSTPQSALRTHNEEDYVISIEQAKSYQEQLNVASRPTRLPSDAEIAAKAVAQQEKLANITEVEVKIRFPEQSQVVTKFGQPDTGAALYSFARGCMNEKIANEPFLLIFTGGPARTIIPNSNQTLLIKDLGLRGRILINFSWDDKASLTARQSNLDLLKPELRRHAQEIKVPEVLAEESQGQNRMSTLGRLGAALRGDDSRKGGTMPKWFKMPGKK</sequence>
<protein>
    <recommendedName>
        <fullName evidence="2">UBX domain-containing protein</fullName>
    </recommendedName>
</protein>
<dbReference type="GO" id="GO:0006886">
    <property type="term" value="P:intracellular protein transport"/>
    <property type="evidence" value="ECO:0007669"/>
    <property type="project" value="TreeGrafter"/>
</dbReference>
<evidence type="ECO:0000313" key="3">
    <source>
        <dbReference type="EMBL" id="OXV07662.1"/>
    </source>
</evidence>
<dbReference type="AlphaFoldDB" id="A0A232LU58"/>
<keyword evidence="4" id="KW-1185">Reference proteome</keyword>
<feature type="region of interest" description="Disordered" evidence="1">
    <location>
        <begin position="86"/>
        <end position="139"/>
    </location>
</feature>
<dbReference type="PROSITE" id="PS50033">
    <property type="entry name" value="UBX"/>
    <property type="match status" value="1"/>
</dbReference>
<dbReference type="PANTHER" id="PTHR46467">
    <property type="entry name" value="TETHER CONTAINING UBX DOMAIN FOR GLUT4"/>
    <property type="match status" value="1"/>
</dbReference>